<dbReference type="EMBL" id="KV454407">
    <property type="protein sequence ID" value="ODQ67390.1"/>
    <property type="molecule type" value="Genomic_DNA"/>
</dbReference>
<evidence type="ECO:0000313" key="2">
    <source>
        <dbReference type="Proteomes" id="UP000095009"/>
    </source>
</evidence>
<organism evidence="1 2">
    <name type="scientific">Nadsonia fulvescens var. elongata DSM 6958</name>
    <dbReference type="NCBI Taxonomy" id="857566"/>
    <lineage>
        <taxon>Eukaryota</taxon>
        <taxon>Fungi</taxon>
        <taxon>Dikarya</taxon>
        <taxon>Ascomycota</taxon>
        <taxon>Saccharomycotina</taxon>
        <taxon>Dipodascomycetes</taxon>
        <taxon>Dipodascales</taxon>
        <taxon>Dipodascales incertae sedis</taxon>
        <taxon>Nadsonia</taxon>
    </lineage>
</organism>
<keyword evidence="2" id="KW-1185">Reference proteome</keyword>
<dbReference type="Proteomes" id="UP000095009">
    <property type="component" value="Unassembled WGS sequence"/>
</dbReference>
<evidence type="ECO:0000313" key="1">
    <source>
        <dbReference type="EMBL" id="ODQ67390.1"/>
    </source>
</evidence>
<sequence length="60" mass="6635">MLIVIKINNCQNLPHFVATLSLRVITIPGDQATAKLAAKQTLTLMLVKAVRRRIGVTHRS</sequence>
<proteinExistence type="predicted"/>
<reference evidence="1 2" key="1">
    <citation type="journal article" date="2016" name="Proc. Natl. Acad. Sci. U.S.A.">
        <title>Comparative genomics of biotechnologically important yeasts.</title>
        <authorList>
            <person name="Riley R."/>
            <person name="Haridas S."/>
            <person name="Wolfe K.H."/>
            <person name="Lopes M.R."/>
            <person name="Hittinger C.T."/>
            <person name="Goeker M."/>
            <person name="Salamov A.A."/>
            <person name="Wisecaver J.H."/>
            <person name="Long T.M."/>
            <person name="Calvey C.H."/>
            <person name="Aerts A.L."/>
            <person name="Barry K.W."/>
            <person name="Choi C."/>
            <person name="Clum A."/>
            <person name="Coughlan A.Y."/>
            <person name="Deshpande S."/>
            <person name="Douglass A.P."/>
            <person name="Hanson S.J."/>
            <person name="Klenk H.-P."/>
            <person name="LaButti K.M."/>
            <person name="Lapidus A."/>
            <person name="Lindquist E.A."/>
            <person name="Lipzen A.M."/>
            <person name="Meier-Kolthoff J.P."/>
            <person name="Ohm R.A."/>
            <person name="Otillar R.P."/>
            <person name="Pangilinan J.L."/>
            <person name="Peng Y."/>
            <person name="Rokas A."/>
            <person name="Rosa C.A."/>
            <person name="Scheuner C."/>
            <person name="Sibirny A.A."/>
            <person name="Slot J.C."/>
            <person name="Stielow J.B."/>
            <person name="Sun H."/>
            <person name="Kurtzman C.P."/>
            <person name="Blackwell M."/>
            <person name="Grigoriev I.V."/>
            <person name="Jeffries T.W."/>
        </authorList>
    </citation>
    <scope>NUCLEOTIDE SEQUENCE [LARGE SCALE GENOMIC DNA]</scope>
    <source>
        <strain evidence="1 2">DSM 6958</strain>
    </source>
</reference>
<accession>A0A1E3PQ07</accession>
<dbReference type="AlphaFoldDB" id="A0A1E3PQ07"/>
<gene>
    <name evidence="1" type="ORF">NADFUDRAFT_81881</name>
</gene>
<name>A0A1E3PQ07_9ASCO</name>
<protein>
    <submittedName>
        <fullName evidence="1">Uncharacterized protein</fullName>
    </submittedName>
</protein>